<organism evidence="1">
    <name type="scientific">termite gut metagenome</name>
    <dbReference type="NCBI Taxonomy" id="433724"/>
    <lineage>
        <taxon>unclassified sequences</taxon>
        <taxon>metagenomes</taxon>
        <taxon>organismal metagenomes</taxon>
    </lineage>
</organism>
<evidence type="ECO:0000313" key="1">
    <source>
        <dbReference type="EMBL" id="KAA6306072.1"/>
    </source>
</evidence>
<dbReference type="EMBL" id="SNRY01010194">
    <property type="protein sequence ID" value="KAA6306072.1"/>
    <property type="molecule type" value="Genomic_DNA"/>
</dbReference>
<gene>
    <name evidence="1" type="ORF">EZS27_042273</name>
</gene>
<dbReference type="AlphaFoldDB" id="A0A5J4P9U8"/>
<feature type="non-terminal residue" evidence="1">
    <location>
        <position position="1"/>
    </location>
</feature>
<name>A0A5J4P9U8_9ZZZZ</name>
<dbReference type="Pfam" id="PF16150">
    <property type="entry name" value="DUF4858"/>
    <property type="match status" value="1"/>
</dbReference>
<proteinExistence type="predicted"/>
<comment type="caution">
    <text evidence="1">The sequence shown here is derived from an EMBL/GenBank/DDBJ whole genome shotgun (WGS) entry which is preliminary data.</text>
</comment>
<accession>A0A5J4P9U8</accession>
<dbReference type="InterPro" id="IPR032338">
    <property type="entry name" value="DUF4858"/>
</dbReference>
<protein>
    <submittedName>
        <fullName evidence="1">Uncharacterized protein</fullName>
    </submittedName>
</protein>
<sequence>SVTPPLMAKPALKYDETLPSVYSEKEKRNPMLFPYRMTESNKTYDSPYHDVTKPNISNLLTPYSNWAQTWRDARPRNSREEIEATGVHYNILGERLNGQLVPAYSLKPTAEGISLGDGITVTTTASGSAISGLDLMAPFTKEFWNIKGRARRARTLEVLKNY</sequence>
<reference evidence="1" key="1">
    <citation type="submission" date="2019-03" db="EMBL/GenBank/DDBJ databases">
        <title>Single cell metagenomics reveals metabolic interactions within the superorganism composed of flagellate Streblomastix strix and complex community of Bacteroidetes bacteria on its surface.</title>
        <authorList>
            <person name="Treitli S.C."/>
            <person name="Kolisko M."/>
            <person name="Husnik F."/>
            <person name="Keeling P."/>
            <person name="Hampl V."/>
        </authorList>
    </citation>
    <scope>NUCLEOTIDE SEQUENCE</scope>
    <source>
        <strain evidence="1">STM</strain>
    </source>
</reference>